<proteinExistence type="predicted"/>
<dbReference type="EMBL" id="CP127526">
    <property type="protein sequence ID" value="XRI72790.1"/>
    <property type="molecule type" value="Genomic_DNA"/>
</dbReference>
<evidence type="ECO:0000313" key="2">
    <source>
        <dbReference type="Proteomes" id="UP001195965"/>
    </source>
</evidence>
<dbReference type="Proteomes" id="UP001195965">
    <property type="component" value="Chromosome"/>
</dbReference>
<accession>A0ACD5HD57</accession>
<sequence length="293" mass="32806">MSRSSLGFIPEPLTLPLDRILPTRKTPEGLHTSRKFKQIMASIQEIGLIEPLSVGKADKTGQHILLDGHMRLLALRQLEFTDAPCLVATDDESYTYNNRINRISSIQEHHMLRRAVERGVTPERLAKALNVDISLIHKKVSLLDGICPEAVEMLKDQHFAANLGSVLRKMKPTRQVECVELMLTANNMTVAYAEALLAATPPNLLVSEKRPRKMSGVTAEQMVKMEREMGNLQGQLKVVEQSYGQDVLMLVLARGYLGKLIDNEAVFRFLSQRQPELLAQFESIVQTVALDGK</sequence>
<organism evidence="1 2">
    <name type="scientific">Acidithiobacillus montserratensis</name>
    <dbReference type="NCBI Taxonomy" id="2729135"/>
    <lineage>
        <taxon>Bacteria</taxon>
        <taxon>Pseudomonadati</taxon>
        <taxon>Pseudomonadota</taxon>
        <taxon>Acidithiobacillia</taxon>
        <taxon>Acidithiobacillales</taxon>
        <taxon>Acidithiobacillaceae</taxon>
        <taxon>Acidithiobacillus</taxon>
    </lineage>
</organism>
<gene>
    <name evidence="1" type="ORF">HHS34_010090</name>
</gene>
<keyword evidence="2" id="KW-1185">Reference proteome</keyword>
<protein>
    <submittedName>
        <fullName evidence="1">Plasmid partitioning protein RepB C-terminal domain-containing protein</fullName>
    </submittedName>
</protein>
<evidence type="ECO:0000313" key="1">
    <source>
        <dbReference type="EMBL" id="XRI72790.1"/>
    </source>
</evidence>
<name>A0ACD5HD57_9PROT</name>
<reference evidence="1 2" key="1">
    <citation type="journal article" date="2021" name="ISME J.">
        <title>Genomic evolution of the class Acidithiobacillia: deep-branching Proteobacteria living in extreme acidic conditions.</title>
        <authorList>
            <person name="Moya-Beltran A."/>
            <person name="Beard S."/>
            <person name="Rojas-Villalobos C."/>
            <person name="Issotta F."/>
            <person name="Gallardo Y."/>
            <person name="Ulloa R."/>
            <person name="Giaveno A."/>
            <person name="Degli Esposti M."/>
            <person name="Johnson D.B."/>
            <person name="Quatrini R."/>
        </authorList>
    </citation>
    <scope>NUCLEOTIDE SEQUENCE [LARGE SCALE GENOMIC DNA]</scope>
    <source>
        <strain evidence="1 2">GG1-14</strain>
    </source>
</reference>